<dbReference type="Proteomes" id="UP000186817">
    <property type="component" value="Unassembled WGS sequence"/>
</dbReference>
<dbReference type="AlphaFoldDB" id="A0A1Q9EWI1"/>
<organism evidence="1 2">
    <name type="scientific">Symbiodinium microadriaticum</name>
    <name type="common">Dinoflagellate</name>
    <name type="synonym">Zooxanthella microadriatica</name>
    <dbReference type="NCBI Taxonomy" id="2951"/>
    <lineage>
        <taxon>Eukaryota</taxon>
        <taxon>Sar</taxon>
        <taxon>Alveolata</taxon>
        <taxon>Dinophyceae</taxon>
        <taxon>Suessiales</taxon>
        <taxon>Symbiodiniaceae</taxon>
        <taxon>Symbiodinium</taxon>
    </lineage>
</organism>
<proteinExistence type="predicted"/>
<accession>A0A1Q9EWI1</accession>
<dbReference type="OrthoDB" id="418320at2759"/>
<name>A0A1Q9EWI1_SYMMI</name>
<evidence type="ECO:0000313" key="2">
    <source>
        <dbReference type="Proteomes" id="UP000186817"/>
    </source>
</evidence>
<gene>
    <name evidence="1" type="ORF">AK812_SmicGene4371</name>
</gene>
<reference evidence="1 2" key="1">
    <citation type="submission" date="2016-02" db="EMBL/GenBank/DDBJ databases">
        <title>Genome analysis of coral dinoflagellate symbionts highlights evolutionary adaptations to a symbiotic lifestyle.</title>
        <authorList>
            <person name="Aranda M."/>
            <person name="Li Y."/>
            <person name="Liew Y.J."/>
            <person name="Baumgarten S."/>
            <person name="Simakov O."/>
            <person name="Wilson M."/>
            <person name="Piel J."/>
            <person name="Ashoor H."/>
            <person name="Bougouffa S."/>
            <person name="Bajic V.B."/>
            <person name="Ryu T."/>
            <person name="Ravasi T."/>
            <person name="Bayer T."/>
            <person name="Micklem G."/>
            <person name="Kim H."/>
            <person name="Bhak J."/>
            <person name="Lajeunesse T.C."/>
            <person name="Voolstra C.R."/>
        </authorList>
    </citation>
    <scope>NUCLEOTIDE SEQUENCE [LARGE SCALE GENOMIC DNA]</scope>
    <source>
        <strain evidence="1 2">CCMP2467</strain>
    </source>
</reference>
<protein>
    <submittedName>
        <fullName evidence="1">Uncharacterized protein</fullName>
    </submittedName>
</protein>
<sequence length="253" mass="29174">MRCRPELLRQVVAKQFRLVLKSSGWMTQETTQALNNARYHITDRIAQLAILPWPRVVPARNQIIRLLYLRHCEKTRVARPSALLPCCLSFLWIQSSGGPERAKAELGLLQCWEIGDQPMDLESATGKRQAAEQELEEEDDEKGKAATEKNLEGLCWMVGRLLLRHEDQFGIQRSENNFIMFFKRESQMTRSTSRAFLFRTLLDEFLKRLQAVSDLLPACGTALRSNLKPKRQVVIGHAMEDIRIYFTEVTSNK</sequence>
<dbReference type="EMBL" id="LSRX01000054">
    <property type="protein sequence ID" value="OLQ11769.1"/>
    <property type="molecule type" value="Genomic_DNA"/>
</dbReference>
<keyword evidence="2" id="KW-1185">Reference proteome</keyword>
<evidence type="ECO:0000313" key="1">
    <source>
        <dbReference type="EMBL" id="OLQ11769.1"/>
    </source>
</evidence>
<comment type="caution">
    <text evidence="1">The sequence shown here is derived from an EMBL/GenBank/DDBJ whole genome shotgun (WGS) entry which is preliminary data.</text>
</comment>